<dbReference type="InterPro" id="IPR036291">
    <property type="entry name" value="NAD(P)-bd_dom_sf"/>
</dbReference>
<dbReference type="PRINTS" id="PR00080">
    <property type="entry name" value="SDRFAMILY"/>
</dbReference>
<comment type="caution">
    <text evidence="3">The sequence shown here is derived from an EMBL/GenBank/DDBJ whole genome shotgun (WGS) entry which is preliminary data.</text>
</comment>
<dbReference type="FunFam" id="3.40.50.720:FF:000084">
    <property type="entry name" value="Short-chain dehydrogenase reductase"/>
    <property type="match status" value="1"/>
</dbReference>
<dbReference type="PANTHER" id="PTHR42760:SF133">
    <property type="entry name" value="3-OXOACYL-[ACYL-CARRIER-PROTEIN] REDUCTASE"/>
    <property type="match status" value="1"/>
</dbReference>
<dbReference type="GO" id="GO:0016616">
    <property type="term" value="F:oxidoreductase activity, acting on the CH-OH group of donors, NAD or NADP as acceptor"/>
    <property type="evidence" value="ECO:0007669"/>
    <property type="project" value="TreeGrafter"/>
</dbReference>
<dbReference type="STRING" id="1618550.UT39_C0006G0062"/>
<reference evidence="3 4" key="1">
    <citation type="journal article" date="2015" name="Nature">
        <title>rRNA introns, odd ribosomes, and small enigmatic genomes across a large radiation of phyla.</title>
        <authorList>
            <person name="Brown C.T."/>
            <person name="Hug L.A."/>
            <person name="Thomas B.C."/>
            <person name="Sharon I."/>
            <person name="Castelle C.J."/>
            <person name="Singh A."/>
            <person name="Wilkins M.J."/>
            <person name="Williams K.H."/>
            <person name="Banfield J.F."/>
        </authorList>
    </citation>
    <scope>NUCLEOTIDE SEQUENCE [LARGE SCALE GENOMIC DNA]</scope>
</reference>
<dbReference type="GO" id="GO:0048038">
    <property type="term" value="F:quinone binding"/>
    <property type="evidence" value="ECO:0007669"/>
    <property type="project" value="TreeGrafter"/>
</dbReference>
<sequence>MNLKGKVVVITGSSSGIGKTTAIRFAKEGCKIVVNYKNNILGGEETVKEINKLGREVLLVQADVSKPAEVIKLFKKVEKKFGTLHILINNAAIPNDKVPYLEASYEDIIDLVNTDLIGPMMCSKEAIKFMQKQGFGKIINTSSIRGAEHGGRSVVYAASKAGVNSFSKTLAKMVSPNIQVNAVAPGFVKTRNYDKLTKEQLDSFIEQTYLKRWVTEDEVADAFIFLAKNDAMTGQVIYVDAGFTLK</sequence>
<evidence type="ECO:0000256" key="2">
    <source>
        <dbReference type="ARBA" id="ARBA00023002"/>
    </source>
</evidence>
<dbReference type="SUPFAM" id="SSF51735">
    <property type="entry name" value="NAD(P)-binding Rossmann-fold domains"/>
    <property type="match status" value="1"/>
</dbReference>
<dbReference type="AlphaFoldDB" id="A0A0G0NFE7"/>
<dbReference type="GO" id="GO:0006633">
    <property type="term" value="P:fatty acid biosynthetic process"/>
    <property type="evidence" value="ECO:0007669"/>
    <property type="project" value="TreeGrafter"/>
</dbReference>
<dbReference type="CDD" id="cd05233">
    <property type="entry name" value="SDR_c"/>
    <property type="match status" value="1"/>
</dbReference>
<comment type="similarity">
    <text evidence="1">Belongs to the short-chain dehydrogenases/reductases (SDR) family.</text>
</comment>
<accession>A0A0G0NFE7</accession>
<proteinExistence type="inferred from homology"/>
<dbReference type="PROSITE" id="PS00061">
    <property type="entry name" value="ADH_SHORT"/>
    <property type="match status" value="1"/>
</dbReference>
<keyword evidence="2" id="KW-0560">Oxidoreductase</keyword>
<evidence type="ECO:0000256" key="1">
    <source>
        <dbReference type="ARBA" id="ARBA00006484"/>
    </source>
</evidence>
<name>A0A0G0NFE7_9BACT</name>
<dbReference type="Pfam" id="PF13561">
    <property type="entry name" value="adh_short_C2"/>
    <property type="match status" value="1"/>
</dbReference>
<protein>
    <submittedName>
        <fullName evidence="3">3-oxoacyl-(Acyl-carrier-protein) reductase</fullName>
    </submittedName>
</protein>
<organism evidence="3 4">
    <name type="scientific">Candidatus Woesebacteria bacterium GW2011_GWA1_39_21</name>
    <dbReference type="NCBI Taxonomy" id="1618550"/>
    <lineage>
        <taxon>Bacteria</taxon>
        <taxon>Candidatus Woeseibacteriota</taxon>
    </lineage>
</organism>
<dbReference type="Gene3D" id="3.40.50.720">
    <property type="entry name" value="NAD(P)-binding Rossmann-like Domain"/>
    <property type="match status" value="1"/>
</dbReference>
<dbReference type="EMBL" id="LBWP01000006">
    <property type="protein sequence ID" value="KKR11556.1"/>
    <property type="molecule type" value="Genomic_DNA"/>
</dbReference>
<dbReference type="InterPro" id="IPR020904">
    <property type="entry name" value="Sc_DH/Rdtase_CS"/>
</dbReference>
<evidence type="ECO:0000313" key="4">
    <source>
        <dbReference type="Proteomes" id="UP000034246"/>
    </source>
</evidence>
<dbReference type="Proteomes" id="UP000034246">
    <property type="component" value="Unassembled WGS sequence"/>
</dbReference>
<dbReference type="PATRIC" id="fig|1618550.3.peg.516"/>
<evidence type="ECO:0000313" key="3">
    <source>
        <dbReference type="EMBL" id="KKR11556.1"/>
    </source>
</evidence>
<dbReference type="InterPro" id="IPR002347">
    <property type="entry name" value="SDR_fam"/>
</dbReference>
<dbReference type="PANTHER" id="PTHR42760">
    <property type="entry name" value="SHORT-CHAIN DEHYDROGENASES/REDUCTASES FAMILY MEMBER"/>
    <property type="match status" value="1"/>
</dbReference>
<dbReference type="PRINTS" id="PR00081">
    <property type="entry name" value="GDHRDH"/>
</dbReference>
<gene>
    <name evidence="3" type="ORF">UT39_C0006G0062</name>
</gene>